<dbReference type="GO" id="GO:0046872">
    <property type="term" value="F:metal ion binding"/>
    <property type="evidence" value="ECO:0007669"/>
    <property type="project" value="UniProtKB-KW"/>
</dbReference>
<evidence type="ECO:0000256" key="3">
    <source>
        <dbReference type="ARBA" id="ARBA00012180"/>
    </source>
</evidence>
<dbReference type="PANTHER" id="PTHR10642:SF26">
    <property type="entry name" value="RIBONUCLEASE H1"/>
    <property type="match status" value="1"/>
</dbReference>
<dbReference type="EC" id="3.1.26.4" evidence="3"/>
<comment type="catalytic activity">
    <reaction evidence="1">
        <text>Endonucleolytic cleavage to 5'-phosphomonoester.</text>
        <dbReference type="EC" id="3.1.26.4"/>
    </reaction>
</comment>
<dbReference type="Gene3D" id="3.30.420.10">
    <property type="entry name" value="Ribonuclease H-like superfamily/Ribonuclease H"/>
    <property type="match status" value="1"/>
</dbReference>
<dbReference type="STRING" id="27342.A0A0H2R172"/>
<proteinExistence type="inferred from homology"/>
<gene>
    <name evidence="9" type="ORF">SCHPADRAFT_917837</name>
</gene>
<evidence type="ECO:0000256" key="1">
    <source>
        <dbReference type="ARBA" id="ARBA00000077"/>
    </source>
</evidence>
<protein>
    <recommendedName>
        <fullName evidence="3">ribonuclease H</fullName>
        <ecNumber evidence="3">3.1.26.4</ecNumber>
    </recommendedName>
</protein>
<dbReference type="Pfam" id="PF00075">
    <property type="entry name" value="RNase_H"/>
    <property type="match status" value="1"/>
</dbReference>
<keyword evidence="4" id="KW-0540">Nuclease</keyword>
<dbReference type="InterPro" id="IPR050092">
    <property type="entry name" value="RNase_H"/>
</dbReference>
<dbReference type="PROSITE" id="PS50879">
    <property type="entry name" value="RNASE_H_1"/>
    <property type="match status" value="1"/>
</dbReference>
<dbReference type="Proteomes" id="UP000053477">
    <property type="component" value="Unassembled WGS sequence"/>
</dbReference>
<dbReference type="InParanoid" id="A0A0H2R172"/>
<keyword evidence="7" id="KW-0378">Hydrolase</keyword>
<evidence type="ECO:0000313" key="9">
    <source>
        <dbReference type="EMBL" id="KLO05042.1"/>
    </source>
</evidence>
<evidence type="ECO:0000256" key="4">
    <source>
        <dbReference type="ARBA" id="ARBA00022722"/>
    </source>
</evidence>
<keyword evidence="6" id="KW-0255">Endonuclease</keyword>
<dbReference type="AlphaFoldDB" id="A0A0H2R172"/>
<comment type="similarity">
    <text evidence="2">Belongs to the RNase H family.</text>
</comment>
<dbReference type="InterPro" id="IPR012337">
    <property type="entry name" value="RNaseH-like_sf"/>
</dbReference>
<evidence type="ECO:0000259" key="8">
    <source>
        <dbReference type="PROSITE" id="PS50879"/>
    </source>
</evidence>
<accession>A0A0H2R172</accession>
<evidence type="ECO:0000256" key="2">
    <source>
        <dbReference type="ARBA" id="ARBA00005300"/>
    </source>
</evidence>
<evidence type="ECO:0000313" key="10">
    <source>
        <dbReference type="Proteomes" id="UP000053477"/>
    </source>
</evidence>
<organism evidence="9 10">
    <name type="scientific">Schizopora paradoxa</name>
    <dbReference type="NCBI Taxonomy" id="27342"/>
    <lineage>
        <taxon>Eukaryota</taxon>
        <taxon>Fungi</taxon>
        <taxon>Dikarya</taxon>
        <taxon>Basidiomycota</taxon>
        <taxon>Agaricomycotina</taxon>
        <taxon>Agaricomycetes</taxon>
        <taxon>Hymenochaetales</taxon>
        <taxon>Schizoporaceae</taxon>
        <taxon>Schizopora</taxon>
    </lineage>
</organism>
<dbReference type="CDD" id="cd09280">
    <property type="entry name" value="RNase_HI_eukaryote_like"/>
    <property type="match status" value="1"/>
</dbReference>
<keyword evidence="10" id="KW-1185">Reference proteome</keyword>
<dbReference type="GO" id="GO:0003676">
    <property type="term" value="F:nucleic acid binding"/>
    <property type="evidence" value="ECO:0007669"/>
    <property type="project" value="InterPro"/>
</dbReference>
<dbReference type="EMBL" id="KQ086375">
    <property type="protein sequence ID" value="KLO05042.1"/>
    <property type="molecule type" value="Genomic_DNA"/>
</dbReference>
<dbReference type="GO" id="GO:0004523">
    <property type="term" value="F:RNA-DNA hybrid ribonuclease activity"/>
    <property type="evidence" value="ECO:0007669"/>
    <property type="project" value="UniProtKB-EC"/>
</dbReference>
<evidence type="ECO:0000256" key="5">
    <source>
        <dbReference type="ARBA" id="ARBA00022723"/>
    </source>
</evidence>
<keyword evidence="5" id="KW-0479">Metal-binding</keyword>
<dbReference type="InterPro" id="IPR036397">
    <property type="entry name" value="RNaseH_sf"/>
</dbReference>
<dbReference type="GO" id="GO:0043137">
    <property type="term" value="P:DNA replication, removal of RNA primer"/>
    <property type="evidence" value="ECO:0007669"/>
    <property type="project" value="TreeGrafter"/>
</dbReference>
<dbReference type="PANTHER" id="PTHR10642">
    <property type="entry name" value="RIBONUCLEASE H1"/>
    <property type="match status" value="1"/>
</dbReference>
<dbReference type="OrthoDB" id="245563at2759"/>
<evidence type="ECO:0000256" key="7">
    <source>
        <dbReference type="ARBA" id="ARBA00022801"/>
    </source>
</evidence>
<feature type="domain" description="RNase H type-1" evidence="8">
    <location>
        <begin position="42"/>
        <end position="182"/>
    </location>
</feature>
<evidence type="ECO:0000256" key="6">
    <source>
        <dbReference type="ARBA" id="ARBA00022759"/>
    </source>
</evidence>
<dbReference type="InterPro" id="IPR002156">
    <property type="entry name" value="RNaseH_domain"/>
</dbReference>
<sequence>MDFPGILNGTETWLDQLVQDALKCRQTEDEQLIALYGPVYCDTAPVHVYTDGSCHNNGMSDATAASATYWGPDCRKNWADRVPGEQSNNRAELYAILQALKAAEPDKTLNLYSDSEYALKTIAYWAARHYLVAWDCTHGDIIKDIVLLIQYRHAPLSLFWVKAHARNKHNIMVDFMANQAHLEQFLEMLYL</sequence>
<dbReference type="SUPFAM" id="SSF53098">
    <property type="entry name" value="Ribonuclease H-like"/>
    <property type="match status" value="1"/>
</dbReference>
<reference evidence="9 10" key="1">
    <citation type="submission" date="2015-04" db="EMBL/GenBank/DDBJ databases">
        <title>Complete genome sequence of Schizopora paradoxa KUC8140, a cosmopolitan wood degrader in East Asia.</title>
        <authorList>
            <consortium name="DOE Joint Genome Institute"/>
            <person name="Min B."/>
            <person name="Park H."/>
            <person name="Jang Y."/>
            <person name="Kim J.-J."/>
            <person name="Kim K.H."/>
            <person name="Pangilinan J."/>
            <person name="Lipzen A."/>
            <person name="Riley R."/>
            <person name="Grigoriev I.V."/>
            <person name="Spatafora J.W."/>
            <person name="Choi I.-G."/>
        </authorList>
    </citation>
    <scope>NUCLEOTIDE SEQUENCE [LARGE SCALE GENOMIC DNA]</scope>
    <source>
        <strain evidence="9 10">KUC8140</strain>
    </source>
</reference>
<name>A0A0H2R172_9AGAM</name>